<evidence type="ECO:0000259" key="5">
    <source>
        <dbReference type="PROSITE" id="PS51669"/>
    </source>
</evidence>
<dbReference type="GO" id="GO:0016491">
    <property type="term" value="F:oxidoreductase activity"/>
    <property type="evidence" value="ECO:0007669"/>
    <property type="project" value="InterPro"/>
</dbReference>
<dbReference type="Gene3D" id="3.40.228.10">
    <property type="entry name" value="Dimethylsulfoxide Reductase, domain 2"/>
    <property type="match status" value="1"/>
</dbReference>
<dbReference type="PANTHER" id="PTHR43742">
    <property type="entry name" value="TRIMETHYLAMINE-N-OXIDE REDUCTASE"/>
    <property type="match status" value="1"/>
</dbReference>
<dbReference type="Pfam" id="PF00384">
    <property type="entry name" value="Molybdopterin"/>
    <property type="match status" value="1"/>
</dbReference>
<evidence type="ECO:0000313" key="6">
    <source>
        <dbReference type="EMBL" id="SCX85405.1"/>
    </source>
</evidence>
<dbReference type="CDD" id="cd02766">
    <property type="entry name" value="MopB_3"/>
    <property type="match status" value="1"/>
</dbReference>
<dbReference type="Gene3D" id="3.40.50.740">
    <property type="match status" value="1"/>
</dbReference>
<sequence>MNQAPRIERRASVCPHDCPSVCSLDVEVVDGKSIGRVHGAKTNTYTAGVICAKVARYAERIHHPERLLYPMKRTGPKGSGQFERISWDEALDIVAKAFLKAEEEFGSESVWPYYYAGTMGLVMRDGINRLRHVKKYSGQYSTICTPMGWTGYVAGTGKLAGSDPREMAVSDCVVIWGTNPVHTQVNVMTHAMRARKERGAKIVAVDIYMNATMKQADMALLVKPGTDGALACAVMHVLFRDGYADWDYLNRYTDHPRELEAHLKTRDPAWASAITGLSVEEIEAFAKLIGTTKRSFFRLGYGFGRQRNGAVNMHAAACIPAVTGAWQHEGGGAFHSNSGIFKWNKALIEGHDAIDRSIRVLDQSQIGRVLTGDTQALYNGPPVKALLIQNTNPVSVAPEQELVKQGFAREDLFVCVHEQFMTETAMMADVVLPATMFMEHDDLYSGGGHQHFQVGPKLIDAPGECWSNHEVTRALAKRIGAEHRAFDMEPREIIDWTLRNSGWGSIEELEAAVHKDVQPPFEEAHFLKGFGYPDGKFRFKPDWTSVPSYNNGPMGPHASMPEFPDHWGVIEAATEEYPFRLATSPARSFLNSSFTETPGSVAKEGRPEVMIHPSDAQIQAIADGDWVKLRNHRGEVYLRARLFEGVRRGVLIAEGIWPNKAHPQGRGINTLTGGDQVAPYGGAAFHDNRVALEKVSGDLAVETPVVMVRERLEPVVV</sequence>
<dbReference type="PANTHER" id="PTHR43742:SF6">
    <property type="entry name" value="OXIDOREDUCTASE YYAE-RELATED"/>
    <property type="match status" value="1"/>
</dbReference>
<dbReference type="SUPFAM" id="SSF50692">
    <property type="entry name" value="ADC-like"/>
    <property type="match status" value="1"/>
</dbReference>
<dbReference type="Gene3D" id="2.20.25.90">
    <property type="entry name" value="ADC-like domains"/>
    <property type="match status" value="1"/>
</dbReference>
<dbReference type="Pfam" id="PF04879">
    <property type="entry name" value="Molybdop_Fe4S4"/>
    <property type="match status" value="1"/>
</dbReference>
<name>A0A1G5B5Q4_9HYPH</name>
<evidence type="ECO:0000256" key="3">
    <source>
        <dbReference type="ARBA" id="ARBA00023004"/>
    </source>
</evidence>
<reference evidence="6 7" key="1">
    <citation type="submission" date="2016-10" db="EMBL/GenBank/DDBJ databases">
        <authorList>
            <person name="de Groot N.N."/>
        </authorList>
    </citation>
    <scope>NUCLEOTIDE SEQUENCE [LARGE SCALE GENOMIC DNA]</scope>
    <source>
        <strain evidence="6 7">CGMCC 1.7666</strain>
    </source>
</reference>
<dbReference type="STRING" id="549386.SAMN02927923_00131"/>
<accession>A0A1G5B5Q4</accession>
<feature type="domain" description="4Fe-4S Mo/W bis-MGD-type" evidence="5">
    <location>
        <begin position="7"/>
        <end position="65"/>
    </location>
</feature>
<protein>
    <submittedName>
        <fullName evidence="6">Anaerobic selenocysteine-containing dehydrogenase</fullName>
    </submittedName>
</protein>
<dbReference type="GO" id="GO:0046872">
    <property type="term" value="F:metal ion binding"/>
    <property type="evidence" value="ECO:0007669"/>
    <property type="project" value="UniProtKB-KW"/>
</dbReference>
<comment type="similarity">
    <text evidence="1">Belongs to the prokaryotic molybdopterin-containing oxidoreductase family.</text>
</comment>
<dbReference type="CDD" id="cd02786">
    <property type="entry name" value="MopB_CT_3"/>
    <property type="match status" value="1"/>
</dbReference>
<evidence type="ECO:0000313" key="7">
    <source>
        <dbReference type="Proteomes" id="UP000199569"/>
    </source>
</evidence>
<dbReference type="InterPro" id="IPR009010">
    <property type="entry name" value="Asp_de-COase-like_dom_sf"/>
</dbReference>
<dbReference type="PROSITE" id="PS51669">
    <property type="entry name" value="4FE4S_MOW_BIS_MGD"/>
    <property type="match status" value="1"/>
</dbReference>
<evidence type="ECO:0000256" key="2">
    <source>
        <dbReference type="ARBA" id="ARBA00022723"/>
    </source>
</evidence>
<dbReference type="AlphaFoldDB" id="A0A1G5B5Q4"/>
<dbReference type="InterPro" id="IPR006657">
    <property type="entry name" value="MoPterin_dinucl-bd_dom"/>
</dbReference>
<proteinExistence type="inferred from homology"/>
<keyword evidence="7" id="KW-1185">Reference proteome</keyword>
<dbReference type="InterPro" id="IPR006963">
    <property type="entry name" value="Mopterin_OxRdtase_4Fe-4S_dom"/>
</dbReference>
<dbReference type="SMART" id="SM00926">
    <property type="entry name" value="Molybdop_Fe4S4"/>
    <property type="match status" value="1"/>
</dbReference>
<dbReference type="Gene3D" id="2.40.40.20">
    <property type="match status" value="1"/>
</dbReference>
<keyword evidence="3" id="KW-0408">Iron</keyword>
<dbReference type="SUPFAM" id="SSF53706">
    <property type="entry name" value="Formate dehydrogenase/DMSO reductase, domains 1-3"/>
    <property type="match status" value="1"/>
</dbReference>
<keyword evidence="4" id="KW-0411">Iron-sulfur</keyword>
<dbReference type="InterPro" id="IPR050612">
    <property type="entry name" value="Prok_Mopterin_Oxidored"/>
</dbReference>
<dbReference type="OrthoDB" id="9759518at2"/>
<dbReference type="InterPro" id="IPR037920">
    <property type="entry name" value="YoaE_C"/>
</dbReference>
<dbReference type="RefSeq" id="WP_091128159.1">
    <property type="nucleotide sequence ID" value="NZ_FMVJ01000002.1"/>
</dbReference>
<gene>
    <name evidence="6" type="ORF">SAMN02927923_00131</name>
</gene>
<evidence type="ECO:0000256" key="4">
    <source>
        <dbReference type="ARBA" id="ARBA00023014"/>
    </source>
</evidence>
<dbReference type="FunFam" id="2.20.25.90:FF:000012">
    <property type="entry name" value="Anaerobic selenocysteine-containing dehydrogenase"/>
    <property type="match status" value="1"/>
</dbReference>
<dbReference type="Pfam" id="PF01568">
    <property type="entry name" value="Molydop_binding"/>
    <property type="match status" value="1"/>
</dbReference>
<keyword evidence="2" id="KW-0479">Metal-binding</keyword>
<dbReference type="InterPro" id="IPR006656">
    <property type="entry name" value="Mopterin_OxRdtase"/>
</dbReference>
<dbReference type="GO" id="GO:0051536">
    <property type="term" value="F:iron-sulfur cluster binding"/>
    <property type="evidence" value="ECO:0007669"/>
    <property type="project" value="UniProtKB-KW"/>
</dbReference>
<dbReference type="GO" id="GO:0043546">
    <property type="term" value="F:molybdopterin cofactor binding"/>
    <property type="evidence" value="ECO:0007669"/>
    <property type="project" value="InterPro"/>
</dbReference>
<dbReference type="Proteomes" id="UP000199569">
    <property type="component" value="Unassembled WGS sequence"/>
</dbReference>
<evidence type="ECO:0000256" key="1">
    <source>
        <dbReference type="ARBA" id="ARBA00010312"/>
    </source>
</evidence>
<dbReference type="Gene3D" id="3.30.2070.10">
    <property type="entry name" value="Formate dehydrogenase/DMSO reductase"/>
    <property type="match status" value="1"/>
</dbReference>
<organism evidence="6 7">
    <name type="scientific">Microvirga guangxiensis</name>
    <dbReference type="NCBI Taxonomy" id="549386"/>
    <lineage>
        <taxon>Bacteria</taxon>
        <taxon>Pseudomonadati</taxon>
        <taxon>Pseudomonadota</taxon>
        <taxon>Alphaproteobacteria</taxon>
        <taxon>Hyphomicrobiales</taxon>
        <taxon>Methylobacteriaceae</taxon>
        <taxon>Microvirga</taxon>
    </lineage>
</organism>
<dbReference type="EMBL" id="FMVJ01000002">
    <property type="protein sequence ID" value="SCX85405.1"/>
    <property type="molecule type" value="Genomic_DNA"/>
</dbReference>